<name>A0A1Q3AMY8_CEPFO</name>
<dbReference type="InterPro" id="IPR002885">
    <property type="entry name" value="PPR_rpt"/>
</dbReference>
<dbReference type="STRING" id="3775.A0A1Q3AMY8"/>
<dbReference type="FunFam" id="1.25.40.10:FF:000196">
    <property type="entry name" value="Pentatricopeptide repeat-containing protein At4g14850"/>
    <property type="match status" value="1"/>
</dbReference>
<feature type="repeat" description="PPR" evidence="2">
    <location>
        <begin position="502"/>
        <end position="536"/>
    </location>
</feature>
<dbReference type="AlphaFoldDB" id="A0A1Q3AMY8"/>
<accession>A0A1Q3AMY8</accession>
<evidence type="ECO:0000313" key="3">
    <source>
        <dbReference type="EMBL" id="GAV57117.1"/>
    </source>
</evidence>
<organism evidence="3 4">
    <name type="scientific">Cephalotus follicularis</name>
    <name type="common">Albany pitcher plant</name>
    <dbReference type="NCBI Taxonomy" id="3775"/>
    <lineage>
        <taxon>Eukaryota</taxon>
        <taxon>Viridiplantae</taxon>
        <taxon>Streptophyta</taxon>
        <taxon>Embryophyta</taxon>
        <taxon>Tracheophyta</taxon>
        <taxon>Spermatophyta</taxon>
        <taxon>Magnoliopsida</taxon>
        <taxon>eudicotyledons</taxon>
        <taxon>Gunneridae</taxon>
        <taxon>Pentapetalae</taxon>
        <taxon>rosids</taxon>
        <taxon>fabids</taxon>
        <taxon>Oxalidales</taxon>
        <taxon>Cephalotaceae</taxon>
        <taxon>Cephalotus</taxon>
    </lineage>
</organism>
<dbReference type="Proteomes" id="UP000187406">
    <property type="component" value="Unassembled WGS sequence"/>
</dbReference>
<dbReference type="EMBL" id="BDDD01000017">
    <property type="protein sequence ID" value="GAV57117.1"/>
    <property type="molecule type" value="Genomic_DNA"/>
</dbReference>
<dbReference type="FunCoup" id="A0A1Q3AMY8">
    <property type="interactions" value="346"/>
</dbReference>
<dbReference type="PANTHER" id="PTHR47926">
    <property type="entry name" value="PENTATRICOPEPTIDE REPEAT-CONTAINING PROTEIN"/>
    <property type="match status" value="1"/>
</dbReference>
<feature type="repeat" description="PPR" evidence="2">
    <location>
        <begin position="401"/>
        <end position="435"/>
    </location>
</feature>
<comment type="caution">
    <text evidence="3">The sequence shown here is derived from an EMBL/GenBank/DDBJ whole genome shotgun (WGS) entry which is preliminary data.</text>
</comment>
<dbReference type="Pfam" id="PF20431">
    <property type="entry name" value="E_motif"/>
    <property type="match status" value="1"/>
</dbReference>
<dbReference type="FunFam" id="1.25.40.10:FF:000073">
    <property type="entry name" value="Pentatricopeptide repeat-containing protein chloroplastic"/>
    <property type="match status" value="1"/>
</dbReference>
<dbReference type="PANTHER" id="PTHR47926:SF357">
    <property type="entry name" value="PENTATRICOPEPTIDE REPEAT-CONTAINING PROTEIN"/>
    <property type="match status" value="1"/>
</dbReference>
<evidence type="ECO:0000256" key="2">
    <source>
        <dbReference type="PROSITE-ProRule" id="PRU00708"/>
    </source>
</evidence>
<dbReference type="NCBIfam" id="TIGR00756">
    <property type="entry name" value="PPR"/>
    <property type="match status" value="5"/>
</dbReference>
<dbReference type="OrthoDB" id="730395at2759"/>
<dbReference type="Pfam" id="PF13041">
    <property type="entry name" value="PPR_2"/>
    <property type="match status" value="4"/>
</dbReference>
<feature type="repeat" description="PPR" evidence="2">
    <location>
        <begin position="603"/>
        <end position="637"/>
    </location>
</feature>
<dbReference type="GO" id="GO:0003723">
    <property type="term" value="F:RNA binding"/>
    <property type="evidence" value="ECO:0007669"/>
    <property type="project" value="InterPro"/>
</dbReference>
<keyword evidence="1" id="KW-0677">Repeat</keyword>
<dbReference type="InParanoid" id="A0A1Q3AMY8"/>
<dbReference type="GO" id="GO:0009451">
    <property type="term" value="P:RNA modification"/>
    <property type="evidence" value="ECO:0007669"/>
    <property type="project" value="InterPro"/>
</dbReference>
<feature type="repeat" description="PPR" evidence="2">
    <location>
        <begin position="739"/>
        <end position="773"/>
    </location>
</feature>
<dbReference type="Pfam" id="PF13812">
    <property type="entry name" value="PPR_3"/>
    <property type="match status" value="1"/>
</dbReference>
<dbReference type="InterPro" id="IPR046848">
    <property type="entry name" value="E_motif"/>
</dbReference>
<feature type="repeat" description="PPR" evidence="2">
    <location>
        <begin position="300"/>
        <end position="334"/>
    </location>
</feature>
<dbReference type="Gene3D" id="1.25.40.10">
    <property type="entry name" value="Tetratricopeptide repeat domain"/>
    <property type="match status" value="6"/>
</dbReference>
<gene>
    <name evidence="3" type="ORF">CFOL_v3_00655</name>
</gene>
<dbReference type="FunFam" id="1.25.40.10:FF:000344">
    <property type="entry name" value="Pentatricopeptide repeat-containing protein"/>
    <property type="match status" value="1"/>
</dbReference>
<dbReference type="InterPro" id="IPR046960">
    <property type="entry name" value="PPR_At4g14850-like_plant"/>
</dbReference>
<dbReference type="FunFam" id="1.25.40.10:FF:000031">
    <property type="entry name" value="Pentatricopeptide repeat-containing protein mitochondrial"/>
    <property type="match status" value="1"/>
</dbReference>
<dbReference type="InterPro" id="IPR011990">
    <property type="entry name" value="TPR-like_helical_dom_sf"/>
</dbReference>
<reference evidence="4" key="1">
    <citation type="submission" date="2016-04" db="EMBL/GenBank/DDBJ databases">
        <title>Cephalotus genome sequencing.</title>
        <authorList>
            <person name="Fukushima K."/>
            <person name="Hasebe M."/>
            <person name="Fang X."/>
        </authorList>
    </citation>
    <scope>NUCLEOTIDE SEQUENCE [LARGE SCALE GENOMIC DNA]</scope>
    <source>
        <strain evidence="4">cv. St1</strain>
    </source>
</reference>
<evidence type="ECO:0000256" key="1">
    <source>
        <dbReference type="ARBA" id="ARBA00022737"/>
    </source>
</evidence>
<dbReference type="FunFam" id="1.25.40.10:FF:000351">
    <property type="entry name" value="Pentatricopeptide repeat-containing protein"/>
    <property type="match status" value="1"/>
</dbReference>
<feature type="repeat" description="PPR" evidence="2">
    <location>
        <begin position="704"/>
        <end position="738"/>
    </location>
</feature>
<dbReference type="FunFam" id="1.25.40.10:FF:000366">
    <property type="entry name" value="Pentatricopeptide (PPR) repeat-containing protein"/>
    <property type="match status" value="1"/>
</dbReference>
<keyword evidence="4" id="KW-1185">Reference proteome</keyword>
<evidence type="ECO:0000313" key="4">
    <source>
        <dbReference type="Proteomes" id="UP000187406"/>
    </source>
</evidence>
<sequence length="943" mass="104795">MGSFSKQFLLLKAFYPSSCSHIQEFYTFSCNKHIIHAYRSEPMSYQDPTSLKSNGFPYSSHAMVPSTPVYYDEVGERKLHMRLESLNLKMGDGGIHLQPCLPGQYNHSLYPRVKGNNKITDASCGGIITKPLKATQLSSILQACSGSCFLQQGKQVHGQFIVNGFSNNCQLGEEILCKYVVCSSLLDAKNMFYKLDLSHTKPWNLMIRGFAMMGCFDFALLFYFKMLGCQVYPDRYTFPSVVKACGGLNNVKLGILVHDTIHLMGFKVDIYVGSALVKLYAQNGCIDNARCLFDKMSQRDCVLWNVMLHGYVKCGKLDNAIRKFQEMRSSGTKPNSVTFACLLSVCAVEALIDFGTQLHGLVVRCGLEFDSPVANTLLSMYTKCRELSDARKLFDLMPWTDLVTWNGMIAGLVQNGFMDEASHLFREMISACVKPDPITFASFLPSVTESASLMQGKEIHAYIVRHGVSLDVFVKSALIDIYFKCREVEMACKIFTHSTTVDVVLCTAMISGLVLNGMNVDAIEIFRWLLQVKMSPNTVTLASILPACAGLATLKLGKELHGNIIKTGLHGMCHVGSAITDMYAKCGELDLACRFFGKMSEKDAVCWNSMITSYSQNAKPVEALDLFRQMGVEGTKYDCVSVSAALSACANLQAIHYGKEIHGFMIKGSLSSDLFAESALIDMYAKCGNLNFARCVFDMMPEKCEVSWNSIIAAYGNHGLFKESLSLFNGMLGNGFEPDHITFLAIISLCAHAGRIDDGIHYFHCMTEEHGIPARMEHYACMVDLFGRAGRLIEAFETIKSMPFSPDAGVWGTLLGACRVHGNVELAEVASKQLFDLDPQNSGYYVLLSNIHADAAQWGRAHKVRCLMKERGVQKVPACSWIGINNTTHMFFAADASYLQSSQVYSLLNNLLPELRREGYVPQLCIPMHPQTMEMYLPEEFVQ</sequence>
<dbReference type="Pfam" id="PF01535">
    <property type="entry name" value="PPR"/>
    <property type="match status" value="5"/>
</dbReference>
<proteinExistence type="predicted"/>
<dbReference type="PROSITE" id="PS51375">
    <property type="entry name" value="PPR"/>
    <property type="match status" value="6"/>
</dbReference>
<protein>
    <submittedName>
        <fullName evidence="3">PPR domain-containing protein/PPR_2 domain-containing protein</fullName>
    </submittedName>
</protein>